<organism evidence="2 3">
    <name type="scientific">Phytopseudomonas seleniipraecipitans</name>
    <dbReference type="NCBI Taxonomy" id="640205"/>
    <lineage>
        <taxon>Bacteria</taxon>
        <taxon>Pseudomonadati</taxon>
        <taxon>Pseudomonadota</taxon>
        <taxon>Gammaproteobacteria</taxon>
        <taxon>Pseudomonadales</taxon>
        <taxon>Pseudomonadaceae</taxon>
        <taxon>Phytopseudomonas</taxon>
    </lineage>
</organism>
<dbReference type="EMBL" id="FNBM01000002">
    <property type="protein sequence ID" value="SDF22194.1"/>
    <property type="molecule type" value="Genomic_DNA"/>
</dbReference>
<accession>A0A1G7JBQ3</accession>
<evidence type="ECO:0000313" key="3">
    <source>
        <dbReference type="Proteomes" id="UP000243378"/>
    </source>
</evidence>
<dbReference type="RefSeq" id="WP_143024583.1">
    <property type="nucleotide sequence ID" value="NZ_FNBM01000002.1"/>
</dbReference>
<reference evidence="2 3" key="1">
    <citation type="submission" date="2016-10" db="EMBL/GenBank/DDBJ databases">
        <authorList>
            <person name="de Groot N.N."/>
        </authorList>
    </citation>
    <scope>NUCLEOTIDE SEQUENCE [LARGE SCALE GENOMIC DNA]</scope>
    <source>
        <strain evidence="2 3">LMG 25475</strain>
    </source>
</reference>
<feature type="region of interest" description="Disordered" evidence="1">
    <location>
        <begin position="61"/>
        <end position="80"/>
    </location>
</feature>
<dbReference type="STRING" id="640205.SAMN05216381_1055"/>
<protein>
    <submittedName>
        <fullName evidence="2">Uncharacterized protein</fullName>
    </submittedName>
</protein>
<sequence length="80" mass="8899">MPLRKPKLQAFANRYVAELIVSAPPNEVDFVGEAFSANDRVTVYRVLEKVRERLLAEAEQLESLPVTHQHQGEAGSGPAR</sequence>
<proteinExistence type="predicted"/>
<dbReference type="Proteomes" id="UP000243378">
    <property type="component" value="Unassembled WGS sequence"/>
</dbReference>
<gene>
    <name evidence="2" type="ORF">SAMN05216381_1055</name>
</gene>
<name>A0A1G7JBQ3_9GAMM</name>
<evidence type="ECO:0000313" key="2">
    <source>
        <dbReference type="EMBL" id="SDF22194.1"/>
    </source>
</evidence>
<dbReference type="OrthoDB" id="9917635at2"/>
<dbReference type="AlphaFoldDB" id="A0A1G7JBQ3"/>
<evidence type="ECO:0000256" key="1">
    <source>
        <dbReference type="SAM" id="MobiDB-lite"/>
    </source>
</evidence>